<keyword evidence="4" id="KW-1185">Reference proteome</keyword>
<protein>
    <submittedName>
        <fullName evidence="3">Uncharacterized protein</fullName>
    </submittedName>
</protein>
<feature type="region of interest" description="Disordered" evidence="1">
    <location>
        <begin position="1"/>
        <end position="49"/>
    </location>
</feature>
<evidence type="ECO:0000313" key="4">
    <source>
        <dbReference type="Proteomes" id="UP000027222"/>
    </source>
</evidence>
<organism evidence="3 4">
    <name type="scientific">Galerina marginata (strain CBS 339.88)</name>
    <dbReference type="NCBI Taxonomy" id="685588"/>
    <lineage>
        <taxon>Eukaryota</taxon>
        <taxon>Fungi</taxon>
        <taxon>Dikarya</taxon>
        <taxon>Basidiomycota</taxon>
        <taxon>Agaricomycotina</taxon>
        <taxon>Agaricomycetes</taxon>
        <taxon>Agaricomycetidae</taxon>
        <taxon>Agaricales</taxon>
        <taxon>Agaricineae</taxon>
        <taxon>Strophariaceae</taxon>
        <taxon>Galerina</taxon>
    </lineage>
</organism>
<gene>
    <name evidence="3" type="ORF">GALMADRAFT_138289</name>
</gene>
<feature type="region of interest" description="Disordered" evidence="1">
    <location>
        <begin position="93"/>
        <end position="112"/>
    </location>
</feature>
<feature type="transmembrane region" description="Helical" evidence="2">
    <location>
        <begin position="122"/>
        <end position="142"/>
    </location>
</feature>
<evidence type="ECO:0000256" key="1">
    <source>
        <dbReference type="SAM" id="MobiDB-lite"/>
    </source>
</evidence>
<keyword evidence="2" id="KW-1133">Transmembrane helix</keyword>
<accession>A0A067T4U5</accession>
<keyword evidence="2" id="KW-0812">Transmembrane</keyword>
<proteinExistence type="predicted"/>
<keyword evidence="2" id="KW-0472">Membrane</keyword>
<reference evidence="4" key="1">
    <citation type="journal article" date="2014" name="Proc. Natl. Acad. Sci. U.S.A.">
        <title>Extensive sampling of basidiomycete genomes demonstrates inadequacy of the white-rot/brown-rot paradigm for wood decay fungi.</title>
        <authorList>
            <person name="Riley R."/>
            <person name="Salamov A.A."/>
            <person name="Brown D.W."/>
            <person name="Nagy L.G."/>
            <person name="Floudas D."/>
            <person name="Held B.W."/>
            <person name="Levasseur A."/>
            <person name="Lombard V."/>
            <person name="Morin E."/>
            <person name="Otillar R."/>
            <person name="Lindquist E.A."/>
            <person name="Sun H."/>
            <person name="LaButti K.M."/>
            <person name="Schmutz J."/>
            <person name="Jabbour D."/>
            <person name="Luo H."/>
            <person name="Baker S.E."/>
            <person name="Pisabarro A.G."/>
            <person name="Walton J.D."/>
            <person name="Blanchette R.A."/>
            <person name="Henrissat B."/>
            <person name="Martin F."/>
            <person name="Cullen D."/>
            <person name="Hibbett D.S."/>
            <person name="Grigoriev I.V."/>
        </authorList>
    </citation>
    <scope>NUCLEOTIDE SEQUENCE [LARGE SCALE GENOMIC DNA]</scope>
    <source>
        <strain evidence="4">CBS 339.88</strain>
    </source>
</reference>
<dbReference type="AlphaFoldDB" id="A0A067T4U5"/>
<evidence type="ECO:0000256" key="2">
    <source>
        <dbReference type="SAM" id="Phobius"/>
    </source>
</evidence>
<sequence length="271" mass="28644">MVQIDTGKGSPGRPSIISTTSDTRGVGQHNKTDLPPPGPGKEAGTPFGDGIIGLLPSRTIIQGTLITHSHIPATTFSSSDTFAGTLITQTSTIIPSSSDFPGPPTQGQGMSATVSHQKTTPAIPIGVSLGIVAAVIISLSLIKWRRGRRTLFPRDGDPLLISERPAPPGSVRPYITTQHSQTSNSVSNTNSKARHWLPAAGVAQPPLIVTPSTADVALQRLPLADQNAVMAEQLQRLQERVHQIESIARITFVAEDVPPPEYASNRATSTR</sequence>
<dbReference type="EMBL" id="KL142375">
    <property type="protein sequence ID" value="KDR78156.1"/>
    <property type="molecule type" value="Genomic_DNA"/>
</dbReference>
<dbReference type="HOGENOM" id="CLU_1026902_0_0_1"/>
<dbReference type="Proteomes" id="UP000027222">
    <property type="component" value="Unassembled WGS sequence"/>
</dbReference>
<name>A0A067T4U5_GALM3</name>
<evidence type="ECO:0000313" key="3">
    <source>
        <dbReference type="EMBL" id="KDR78156.1"/>
    </source>
</evidence>